<dbReference type="Proteomes" id="UP000320523">
    <property type="component" value="Unassembled WGS sequence"/>
</dbReference>
<dbReference type="EMBL" id="SFAT01000092">
    <property type="protein sequence ID" value="TRU97563.1"/>
    <property type="molecule type" value="Genomic_DNA"/>
</dbReference>
<evidence type="ECO:0000313" key="2">
    <source>
        <dbReference type="Proteomes" id="UP000320523"/>
    </source>
</evidence>
<dbReference type="AlphaFoldDB" id="A0A552JP53"/>
<organism evidence="1 2">
    <name type="scientific">Microcystis wesenbergii Mw_QC_S_20081001_S30D</name>
    <dbReference type="NCBI Taxonomy" id="2486245"/>
    <lineage>
        <taxon>Bacteria</taxon>
        <taxon>Bacillati</taxon>
        <taxon>Cyanobacteriota</taxon>
        <taxon>Cyanophyceae</taxon>
        <taxon>Oscillatoriophycideae</taxon>
        <taxon>Chroococcales</taxon>
        <taxon>Microcystaceae</taxon>
        <taxon>Microcystis</taxon>
    </lineage>
</organism>
<gene>
    <name evidence="1" type="ORF">EWV75_08870</name>
</gene>
<accession>A0A552JP53</accession>
<comment type="caution">
    <text evidence="1">The sequence shown here is derived from an EMBL/GenBank/DDBJ whole genome shotgun (WGS) entry which is preliminary data.</text>
</comment>
<sequence>MAPNFRKEALKTWLFSTLCDNQCLSFAGVLLGRALKTTFLENCPHSFSFHTETRRAMFDRYLLILPWHHNLFEMTILSELGRTICLLLSCCQISTRKTSKNR</sequence>
<proteinExistence type="predicted"/>
<protein>
    <submittedName>
        <fullName evidence="1">Uncharacterized protein</fullName>
    </submittedName>
</protein>
<name>A0A552JP53_9CHRO</name>
<reference evidence="1 2" key="1">
    <citation type="submission" date="2019-01" db="EMBL/GenBank/DDBJ databases">
        <title>Coherence of Microcystis species and biogeography revealed through population genomics.</title>
        <authorList>
            <person name="Perez-Carrascal O.M."/>
            <person name="Terrat Y."/>
            <person name="Giani A."/>
            <person name="Fortin N."/>
            <person name="Tromas N."/>
            <person name="Shapiro B.J."/>
        </authorList>
    </citation>
    <scope>NUCLEOTIDE SEQUENCE [LARGE SCALE GENOMIC DNA]</scope>
    <source>
        <strain evidence="1">Mw_QC_S_20081001_S30D</strain>
    </source>
</reference>
<evidence type="ECO:0000313" key="1">
    <source>
        <dbReference type="EMBL" id="TRU97563.1"/>
    </source>
</evidence>